<gene>
    <name evidence="1" type="ORF">PCAMFM013_S009g000026</name>
</gene>
<dbReference type="Proteomes" id="UP000053732">
    <property type="component" value="Unassembled WGS sequence"/>
</dbReference>
<sequence>MLNSISPVFFPETQQNCQYAERTKQNFQPGNPRHLRTSCLPRPCASELGA</sequence>
<evidence type="ECO:0000313" key="1">
    <source>
        <dbReference type="EMBL" id="CRL23086.1"/>
    </source>
</evidence>
<accession>A0A0G4P9U2</accession>
<proteinExistence type="predicted"/>
<protein>
    <submittedName>
        <fullName evidence="1">Str. FM013</fullName>
    </submittedName>
</protein>
<keyword evidence="2" id="KW-1185">Reference proteome</keyword>
<organism evidence="1 2">
    <name type="scientific">Penicillium camemberti (strain FM 013)</name>
    <dbReference type="NCBI Taxonomy" id="1429867"/>
    <lineage>
        <taxon>Eukaryota</taxon>
        <taxon>Fungi</taxon>
        <taxon>Dikarya</taxon>
        <taxon>Ascomycota</taxon>
        <taxon>Pezizomycotina</taxon>
        <taxon>Eurotiomycetes</taxon>
        <taxon>Eurotiomycetidae</taxon>
        <taxon>Eurotiales</taxon>
        <taxon>Aspergillaceae</taxon>
        <taxon>Penicillium</taxon>
    </lineage>
</organism>
<reference evidence="1 2" key="1">
    <citation type="journal article" date="2014" name="Nat. Commun.">
        <title>Multiple recent horizontal transfers of a large genomic region in cheese making fungi.</title>
        <authorList>
            <person name="Cheeseman K."/>
            <person name="Ropars J."/>
            <person name="Renault P."/>
            <person name="Dupont J."/>
            <person name="Gouzy J."/>
            <person name="Branca A."/>
            <person name="Abraham A.L."/>
            <person name="Ceppi M."/>
            <person name="Conseiller E."/>
            <person name="Debuchy R."/>
            <person name="Malagnac F."/>
            <person name="Goarin A."/>
            <person name="Silar P."/>
            <person name="Lacoste S."/>
            <person name="Sallet E."/>
            <person name="Bensimon A."/>
            <person name="Giraud T."/>
            <person name="Brygoo Y."/>
        </authorList>
    </citation>
    <scope>NUCLEOTIDE SEQUENCE [LARGE SCALE GENOMIC DNA]</scope>
    <source>
        <strain evidence="2">FM 013</strain>
    </source>
</reference>
<dbReference type="AlphaFoldDB" id="A0A0G4P9U2"/>
<dbReference type="EMBL" id="HG793142">
    <property type="protein sequence ID" value="CRL23086.1"/>
    <property type="molecule type" value="Genomic_DNA"/>
</dbReference>
<name>A0A0G4P9U2_PENC3</name>
<evidence type="ECO:0000313" key="2">
    <source>
        <dbReference type="Proteomes" id="UP000053732"/>
    </source>
</evidence>